<feature type="compositionally biased region" description="Basic and acidic residues" evidence="2">
    <location>
        <begin position="670"/>
        <end position="686"/>
    </location>
</feature>
<evidence type="ECO:0000256" key="1">
    <source>
        <dbReference type="SAM" id="Coils"/>
    </source>
</evidence>
<evidence type="ECO:0000259" key="5">
    <source>
        <dbReference type="Pfam" id="PF13976"/>
    </source>
</evidence>
<protein>
    <submittedName>
        <fullName evidence="6">Ribonuclease H-like domain-containing protein</fullName>
    </submittedName>
</protein>
<comment type="caution">
    <text evidence="6">The sequence shown here is derived from an EMBL/GenBank/DDBJ whole genome shotgun (WGS) entry which is preliminary data.</text>
</comment>
<dbReference type="Pfam" id="PF07727">
    <property type="entry name" value="RVT_2"/>
    <property type="match status" value="1"/>
</dbReference>
<dbReference type="EMBL" id="BQNB010017182">
    <property type="protein sequence ID" value="GJT60248.1"/>
    <property type="molecule type" value="Genomic_DNA"/>
</dbReference>
<dbReference type="Pfam" id="PF13976">
    <property type="entry name" value="gag_pre-integrs"/>
    <property type="match status" value="1"/>
</dbReference>
<reference evidence="6" key="2">
    <citation type="submission" date="2022-01" db="EMBL/GenBank/DDBJ databases">
        <authorList>
            <person name="Yamashiro T."/>
            <person name="Shiraishi A."/>
            <person name="Satake H."/>
            <person name="Nakayama K."/>
        </authorList>
    </citation>
    <scope>NUCLEOTIDE SEQUENCE</scope>
</reference>
<feature type="compositionally biased region" description="Polar residues" evidence="2">
    <location>
        <begin position="688"/>
        <end position="703"/>
    </location>
</feature>
<dbReference type="InterPro" id="IPR025724">
    <property type="entry name" value="GAG-pre-integrase_dom"/>
</dbReference>
<organism evidence="6 7">
    <name type="scientific">Tanacetum coccineum</name>
    <dbReference type="NCBI Taxonomy" id="301880"/>
    <lineage>
        <taxon>Eukaryota</taxon>
        <taxon>Viridiplantae</taxon>
        <taxon>Streptophyta</taxon>
        <taxon>Embryophyta</taxon>
        <taxon>Tracheophyta</taxon>
        <taxon>Spermatophyta</taxon>
        <taxon>Magnoliopsida</taxon>
        <taxon>eudicotyledons</taxon>
        <taxon>Gunneridae</taxon>
        <taxon>Pentapetalae</taxon>
        <taxon>asterids</taxon>
        <taxon>campanulids</taxon>
        <taxon>Asterales</taxon>
        <taxon>Asteraceae</taxon>
        <taxon>Asteroideae</taxon>
        <taxon>Anthemideae</taxon>
        <taxon>Anthemidinae</taxon>
        <taxon>Tanacetum</taxon>
    </lineage>
</organism>
<sequence length="1209" mass="136112">MSRKPVLNDKSKGTGHRDVRPISNNTQRINHENKFVPTAVLSRVNTAKQTAVSTVKGERVTAVKASAGCVWRPKKTDLNNLPDENEVFLRVPRQNNMYSFDLKNVVPLGDLTCLFAKAITDESNLWHKRLGHVNFKIMNKLMKGNLSSISSSYKSSDDKEGDITAVNVAVDKDVQEPASENNQALKDVLERMMNQEKEATEQSDAVRKEFDAQFNTASASRTLSPLHDPLMPKLEDTTEVQTTGIFGNASYDELEHNNTSYANESVGVEADFNNMEPSTIVSPISTTRIHSIHPKAQIIGDPILFACFLSQHEPTKISQALNDERWVEAMQEKLLQFKIQKVWTLIELPNGKKAIGSKWLYRNKKDERGVIVRNKARLVAQGYKQEEGIDYNEVFAPVARVEAIRLFLAFASFMNFPVYQMDVKSAFLYGTIEEEVYVYQPKGFVDPAFPDKVYKVEKISNEFNGRTYFLLRFISQAEIEWGLLNSGQTKIHVDNESAICIVKNHVYHSKTKHIEIKHHFIRDSFEKRLIEMVKIHTDQNVADLLTKAFDVSRFNFLVASIDMDPHEFSHVYLVFTSMLVGDEAVHKELGNRMERAATTASSTKAEQDNGTVCLPNHVIFEELAKIGAKTTAWNEFSSTMASAIICLANNQKFNFAKYILDNMVKNLEGSRKEAEVPQDDPGHEESIPTPSNDPQPSAKTTQTKEIAILKTIVKKLERKRRSRPIGFRRLRKGRKIAEIDQDENVNLIDETQEQLNDEEMFGVNDLHGEEVTVKDTAADVIVTTASTIPVTTAEIKEAKPKTIKAVTTNATSVTTVATTVSTVAVTRQSTKGIVFHDQEEQADILLAERLQTRDREELTIEEKSKLFVELMNKRRKHFVELRAQEKRNKPPTKAQKRSQMSTYLRHMGNYKHSHLKGKTYEEIERLFEKETKTVDEQLETKKVNDLKEEEMKKHMEIVRDDNTVIDVVPLASKPPIIVDYKIIKGIDKEDLQILWKLVKTRHGDIGPEDEYERVLWGDLKVMFEFDIISDVWRSLRGYKVTSSGWPLVLAVPGLMTYLMASLTLDSARPYVMQIAFHTPGMVSSIPTFFSPGGSISVEGFLPSILLLVVIIVVVFVVVTIVVVVISEVQQSEHGLLEVCGNTRDGGKTVGGAIGAHGGGIGDSLLVALYACITFIYGSSWKGEKDSEAKRYFDKSSEGLGEVFPGEAGK</sequence>
<feature type="region of interest" description="Disordered" evidence="2">
    <location>
        <begin position="670"/>
        <end position="703"/>
    </location>
</feature>
<gene>
    <name evidence="6" type="ORF">Tco_1003781</name>
</gene>
<keyword evidence="3" id="KW-0812">Transmembrane</keyword>
<dbReference type="CDD" id="cd09272">
    <property type="entry name" value="RNase_HI_RT_Ty1"/>
    <property type="match status" value="1"/>
</dbReference>
<feature type="compositionally biased region" description="Basic and acidic residues" evidence="2">
    <location>
        <begin position="1"/>
        <end position="20"/>
    </location>
</feature>
<keyword evidence="3" id="KW-0472">Membrane</keyword>
<feature type="domain" description="GAG-pre-integrase" evidence="5">
    <location>
        <begin position="96"/>
        <end position="151"/>
    </location>
</feature>
<feature type="transmembrane region" description="Helical" evidence="3">
    <location>
        <begin position="1044"/>
        <end position="1063"/>
    </location>
</feature>
<evidence type="ECO:0000259" key="4">
    <source>
        <dbReference type="Pfam" id="PF07727"/>
    </source>
</evidence>
<accession>A0ABQ5FBF2</accession>
<evidence type="ECO:0000256" key="3">
    <source>
        <dbReference type="SAM" id="Phobius"/>
    </source>
</evidence>
<feature type="domain" description="Reverse transcriptase Ty1/copia-type" evidence="4">
    <location>
        <begin position="341"/>
        <end position="458"/>
    </location>
</feature>
<keyword evidence="1" id="KW-0175">Coiled coil</keyword>
<feature type="region of interest" description="Disordered" evidence="2">
    <location>
        <begin position="1"/>
        <end position="25"/>
    </location>
</feature>
<keyword evidence="3" id="KW-1133">Transmembrane helix</keyword>
<feature type="transmembrane region" description="Helical" evidence="3">
    <location>
        <begin position="1101"/>
        <end position="1125"/>
    </location>
</feature>
<evidence type="ECO:0000313" key="6">
    <source>
        <dbReference type="EMBL" id="GJT60248.1"/>
    </source>
</evidence>
<name>A0ABQ5FBF2_9ASTR</name>
<evidence type="ECO:0000256" key="2">
    <source>
        <dbReference type="SAM" id="MobiDB-lite"/>
    </source>
</evidence>
<evidence type="ECO:0000313" key="7">
    <source>
        <dbReference type="Proteomes" id="UP001151760"/>
    </source>
</evidence>
<proteinExistence type="predicted"/>
<reference evidence="6" key="1">
    <citation type="journal article" date="2022" name="Int. J. Mol. Sci.">
        <title>Draft Genome of Tanacetum Coccineum: Genomic Comparison of Closely Related Tanacetum-Family Plants.</title>
        <authorList>
            <person name="Yamashiro T."/>
            <person name="Shiraishi A."/>
            <person name="Nakayama K."/>
            <person name="Satake H."/>
        </authorList>
    </citation>
    <scope>NUCLEOTIDE SEQUENCE</scope>
</reference>
<keyword evidence="7" id="KW-1185">Reference proteome</keyword>
<dbReference type="Proteomes" id="UP001151760">
    <property type="component" value="Unassembled WGS sequence"/>
</dbReference>
<feature type="coiled-coil region" evidence="1">
    <location>
        <begin position="178"/>
        <end position="209"/>
    </location>
</feature>
<dbReference type="InterPro" id="IPR013103">
    <property type="entry name" value="RVT_2"/>
</dbReference>